<gene>
    <name evidence="4" type="ORF">BD410DRAFT_321582</name>
</gene>
<proteinExistence type="predicted"/>
<feature type="region of interest" description="Disordered" evidence="1">
    <location>
        <begin position="1"/>
        <end position="83"/>
    </location>
</feature>
<feature type="compositionally biased region" description="Low complexity" evidence="1">
    <location>
        <begin position="1"/>
        <end position="22"/>
    </location>
</feature>
<dbReference type="Proteomes" id="UP000294933">
    <property type="component" value="Unassembled WGS sequence"/>
</dbReference>
<evidence type="ECO:0000313" key="4">
    <source>
        <dbReference type="EMBL" id="TDL20947.1"/>
    </source>
</evidence>
<evidence type="ECO:0000256" key="1">
    <source>
        <dbReference type="SAM" id="MobiDB-lite"/>
    </source>
</evidence>
<dbReference type="VEuPathDB" id="FungiDB:BD410DRAFT_321582"/>
<feature type="compositionally biased region" description="Polar residues" evidence="1">
    <location>
        <begin position="65"/>
        <end position="74"/>
    </location>
</feature>
<dbReference type="OrthoDB" id="3241567at2759"/>
<feature type="transmembrane region" description="Helical" evidence="2">
    <location>
        <begin position="221"/>
        <end position="243"/>
    </location>
</feature>
<dbReference type="InterPro" id="IPR046522">
    <property type="entry name" value="DUF6699"/>
</dbReference>
<dbReference type="Pfam" id="PF20415">
    <property type="entry name" value="DUF6699"/>
    <property type="match status" value="1"/>
</dbReference>
<keyword evidence="2" id="KW-1133">Transmembrane helix</keyword>
<protein>
    <recommendedName>
        <fullName evidence="3">DUF6699 domain-containing protein</fullName>
    </recommendedName>
</protein>
<dbReference type="EMBL" id="ML170184">
    <property type="protein sequence ID" value="TDL20947.1"/>
    <property type="molecule type" value="Genomic_DNA"/>
</dbReference>
<evidence type="ECO:0000259" key="3">
    <source>
        <dbReference type="Pfam" id="PF20415"/>
    </source>
</evidence>
<keyword evidence="5" id="KW-1185">Reference proteome</keyword>
<evidence type="ECO:0000313" key="5">
    <source>
        <dbReference type="Proteomes" id="UP000294933"/>
    </source>
</evidence>
<sequence>MSNYSKSSYPGGSYYNPSHGSSAYPPSPAWSDGSSFGSDAGGHARPPPPGAPLLRSIPLPLNISPAGSSRNTHGLHTPPTSPHLALHPLLESVSRGPTIAYDVKYPPVLQPRPTLRIDNYSPNGLYEPATRPSSRSLPLPIKVYANGHQLNWQIRVDHPNGAVLTVIDVLLCIHANLNTLVTQGEMTQISPAEVESARQAHARRVQVDGNRTHPGVIRRDFLLGATAFGGISSANGCFVLRLVRA</sequence>
<keyword evidence="2" id="KW-0812">Transmembrane</keyword>
<evidence type="ECO:0000256" key="2">
    <source>
        <dbReference type="SAM" id="Phobius"/>
    </source>
</evidence>
<name>A0A4Y7PZW8_9AGAM</name>
<organism evidence="4 5">
    <name type="scientific">Rickenella mellea</name>
    <dbReference type="NCBI Taxonomy" id="50990"/>
    <lineage>
        <taxon>Eukaryota</taxon>
        <taxon>Fungi</taxon>
        <taxon>Dikarya</taxon>
        <taxon>Basidiomycota</taxon>
        <taxon>Agaricomycotina</taxon>
        <taxon>Agaricomycetes</taxon>
        <taxon>Hymenochaetales</taxon>
        <taxon>Rickenellaceae</taxon>
        <taxon>Rickenella</taxon>
    </lineage>
</organism>
<feature type="domain" description="DUF6699" evidence="3">
    <location>
        <begin position="99"/>
        <end position="233"/>
    </location>
</feature>
<reference evidence="4 5" key="1">
    <citation type="submission" date="2018-06" db="EMBL/GenBank/DDBJ databases">
        <title>A transcriptomic atlas of mushroom development highlights an independent origin of complex multicellularity.</title>
        <authorList>
            <consortium name="DOE Joint Genome Institute"/>
            <person name="Krizsan K."/>
            <person name="Almasi E."/>
            <person name="Merenyi Z."/>
            <person name="Sahu N."/>
            <person name="Viragh M."/>
            <person name="Koszo T."/>
            <person name="Mondo S."/>
            <person name="Kiss B."/>
            <person name="Balint B."/>
            <person name="Kues U."/>
            <person name="Barry K."/>
            <person name="Hegedus J.C."/>
            <person name="Henrissat B."/>
            <person name="Johnson J."/>
            <person name="Lipzen A."/>
            <person name="Ohm R."/>
            <person name="Nagy I."/>
            <person name="Pangilinan J."/>
            <person name="Yan J."/>
            <person name="Xiong Y."/>
            <person name="Grigoriev I.V."/>
            <person name="Hibbett D.S."/>
            <person name="Nagy L.G."/>
        </authorList>
    </citation>
    <scope>NUCLEOTIDE SEQUENCE [LARGE SCALE GENOMIC DNA]</scope>
    <source>
        <strain evidence="4 5">SZMC22713</strain>
    </source>
</reference>
<accession>A0A4Y7PZW8</accession>
<feature type="compositionally biased region" description="Low complexity" evidence="1">
    <location>
        <begin position="31"/>
        <end position="44"/>
    </location>
</feature>
<keyword evidence="2" id="KW-0472">Membrane</keyword>
<dbReference type="AlphaFoldDB" id="A0A4Y7PZW8"/>